<dbReference type="AlphaFoldDB" id="A0A0S3SB85"/>
<feature type="region of interest" description="Disordered" evidence="1">
    <location>
        <begin position="50"/>
        <end position="77"/>
    </location>
</feature>
<dbReference type="Proteomes" id="UP000291084">
    <property type="component" value="Chromosome 6"/>
</dbReference>
<keyword evidence="3" id="KW-1185">Reference proteome</keyword>
<evidence type="ECO:0000313" key="3">
    <source>
        <dbReference type="Proteomes" id="UP000291084"/>
    </source>
</evidence>
<feature type="compositionally biased region" description="Basic residues" evidence="1">
    <location>
        <begin position="68"/>
        <end position="77"/>
    </location>
</feature>
<evidence type="ECO:0000256" key="1">
    <source>
        <dbReference type="SAM" id="MobiDB-lite"/>
    </source>
</evidence>
<name>A0A0S3SB85_PHAAN</name>
<accession>A0A0S3SB85</accession>
<organism evidence="2 3">
    <name type="scientific">Vigna angularis var. angularis</name>
    <dbReference type="NCBI Taxonomy" id="157739"/>
    <lineage>
        <taxon>Eukaryota</taxon>
        <taxon>Viridiplantae</taxon>
        <taxon>Streptophyta</taxon>
        <taxon>Embryophyta</taxon>
        <taxon>Tracheophyta</taxon>
        <taxon>Spermatophyta</taxon>
        <taxon>Magnoliopsida</taxon>
        <taxon>eudicotyledons</taxon>
        <taxon>Gunneridae</taxon>
        <taxon>Pentapetalae</taxon>
        <taxon>rosids</taxon>
        <taxon>fabids</taxon>
        <taxon>Fabales</taxon>
        <taxon>Fabaceae</taxon>
        <taxon>Papilionoideae</taxon>
        <taxon>50 kb inversion clade</taxon>
        <taxon>NPAAA clade</taxon>
        <taxon>indigoferoid/millettioid clade</taxon>
        <taxon>Phaseoleae</taxon>
        <taxon>Vigna</taxon>
    </lineage>
</organism>
<proteinExistence type="predicted"/>
<gene>
    <name evidence="2" type="primary">Vigan.06G116900</name>
    <name evidence="2" type="ORF">VIGAN_06116900</name>
</gene>
<feature type="compositionally biased region" description="Polar residues" evidence="1">
    <location>
        <begin position="10"/>
        <end position="20"/>
    </location>
</feature>
<feature type="compositionally biased region" description="Basic and acidic residues" evidence="1">
    <location>
        <begin position="57"/>
        <end position="67"/>
    </location>
</feature>
<sequence>NFESYRPNLVQPNSSPTQSICQSKANLETPRSTTIISMAASIDTSIAAARTTNNHHRNPEPPRDIQNNKKHNFNTRI</sequence>
<protein>
    <submittedName>
        <fullName evidence="2">Uncharacterized protein</fullName>
    </submittedName>
</protein>
<evidence type="ECO:0000313" key="2">
    <source>
        <dbReference type="EMBL" id="BAT90009.1"/>
    </source>
</evidence>
<reference evidence="2 3" key="1">
    <citation type="journal article" date="2015" name="Sci. Rep.">
        <title>The power of single molecule real-time sequencing technology in the de novo assembly of a eukaryotic genome.</title>
        <authorList>
            <person name="Sakai H."/>
            <person name="Naito K."/>
            <person name="Ogiso-Tanaka E."/>
            <person name="Takahashi Y."/>
            <person name="Iseki K."/>
            <person name="Muto C."/>
            <person name="Satou K."/>
            <person name="Teruya K."/>
            <person name="Shiroma A."/>
            <person name="Shimoji M."/>
            <person name="Hirano T."/>
            <person name="Itoh T."/>
            <person name="Kaga A."/>
            <person name="Tomooka N."/>
        </authorList>
    </citation>
    <scope>NUCLEOTIDE SEQUENCE [LARGE SCALE GENOMIC DNA]</scope>
    <source>
        <strain evidence="3">cv. Shumari</strain>
    </source>
</reference>
<dbReference type="EMBL" id="AP015039">
    <property type="protein sequence ID" value="BAT90009.1"/>
    <property type="molecule type" value="Genomic_DNA"/>
</dbReference>
<feature type="region of interest" description="Disordered" evidence="1">
    <location>
        <begin position="1"/>
        <end position="20"/>
    </location>
</feature>
<feature type="non-terminal residue" evidence="2">
    <location>
        <position position="1"/>
    </location>
</feature>